<reference evidence="7" key="1">
    <citation type="submission" date="2013-07" db="EMBL/GenBank/DDBJ databases">
        <title>The Genome Sequence of Cryptococcus dejecticola CBS10117.</title>
        <authorList>
            <consortium name="The Broad Institute Genome Sequencing Platform"/>
            <person name="Cuomo C."/>
            <person name="Litvintseva A."/>
            <person name="Chen Y."/>
            <person name="Heitman J."/>
            <person name="Sun S."/>
            <person name="Springer D."/>
            <person name="Dromer F."/>
            <person name="Young S.K."/>
            <person name="Zeng Q."/>
            <person name="Gargeya S."/>
            <person name="Fitzgerald M."/>
            <person name="Abouelleil A."/>
            <person name="Alvarado L."/>
            <person name="Berlin A.M."/>
            <person name="Chapman S.B."/>
            <person name="Dewar J."/>
            <person name="Goldberg J."/>
            <person name="Griggs A."/>
            <person name="Gujja S."/>
            <person name="Hansen M."/>
            <person name="Howarth C."/>
            <person name="Imamovic A."/>
            <person name="Larimer J."/>
            <person name="McCowan C."/>
            <person name="Murphy C."/>
            <person name="Pearson M."/>
            <person name="Priest M."/>
            <person name="Roberts A."/>
            <person name="Saif S."/>
            <person name="Shea T."/>
            <person name="Sykes S."/>
            <person name="Wortman J."/>
            <person name="Nusbaum C."/>
            <person name="Birren B."/>
        </authorList>
    </citation>
    <scope>NUCLEOTIDE SEQUENCE [LARGE SCALE GENOMIC DNA]</scope>
    <source>
        <strain evidence="7">CBS 10117</strain>
    </source>
</reference>
<dbReference type="Proteomes" id="UP000078595">
    <property type="component" value="Chromosome 1"/>
</dbReference>
<dbReference type="Pfam" id="PF00202">
    <property type="entry name" value="Aminotran_3"/>
    <property type="match status" value="1"/>
</dbReference>
<evidence type="ECO:0000313" key="8">
    <source>
        <dbReference type="EMBL" id="WWC58542.1"/>
    </source>
</evidence>
<evidence type="ECO:0000256" key="5">
    <source>
        <dbReference type="ARBA" id="ARBA00022898"/>
    </source>
</evidence>
<dbReference type="InterPro" id="IPR015421">
    <property type="entry name" value="PyrdxlP-dep_Trfase_major"/>
</dbReference>
<dbReference type="InterPro" id="IPR015424">
    <property type="entry name" value="PyrdxlP-dep_Trfase"/>
</dbReference>
<evidence type="ECO:0000256" key="4">
    <source>
        <dbReference type="ARBA" id="ARBA00022679"/>
    </source>
</evidence>
<evidence type="ECO:0000256" key="6">
    <source>
        <dbReference type="RuleBase" id="RU003560"/>
    </source>
</evidence>
<dbReference type="RefSeq" id="XP_018267106.1">
    <property type="nucleotide sequence ID" value="XM_018404452.1"/>
</dbReference>
<dbReference type="GO" id="GO:0042802">
    <property type="term" value="F:identical protein binding"/>
    <property type="evidence" value="ECO:0007669"/>
    <property type="project" value="TreeGrafter"/>
</dbReference>
<evidence type="ECO:0000313" key="7">
    <source>
        <dbReference type="EMBL" id="OBR89264.1"/>
    </source>
</evidence>
<organism evidence="7">
    <name type="scientific">Kwoniella dejecticola CBS 10117</name>
    <dbReference type="NCBI Taxonomy" id="1296121"/>
    <lineage>
        <taxon>Eukaryota</taxon>
        <taxon>Fungi</taxon>
        <taxon>Dikarya</taxon>
        <taxon>Basidiomycota</taxon>
        <taxon>Agaricomycotina</taxon>
        <taxon>Tremellomycetes</taxon>
        <taxon>Tremellales</taxon>
        <taxon>Cryptococcaceae</taxon>
        <taxon>Kwoniella</taxon>
    </lineage>
</organism>
<evidence type="ECO:0000256" key="2">
    <source>
        <dbReference type="ARBA" id="ARBA00008954"/>
    </source>
</evidence>
<dbReference type="FunFam" id="3.40.640.10:FF:000013">
    <property type="entry name" value="4-aminobutyrate aminotransferase"/>
    <property type="match status" value="1"/>
</dbReference>
<dbReference type="EMBL" id="CP144530">
    <property type="protein sequence ID" value="WWC58542.1"/>
    <property type="molecule type" value="Genomic_DNA"/>
</dbReference>
<dbReference type="PROSITE" id="PS00600">
    <property type="entry name" value="AA_TRANSFER_CLASS_3"/>
    <property type="match status" value="1"/>
</dbReference>
<dbReference type="InterPro" id="IPR005814">
    <property type="entry name" value="Aminotrans_3"/>
</dbReference>
<keyword evidence="9" id="KW-1185">Reference proteome</keyword>
<dbReference type="VEuPathDB" id="FungiDB:I303_01089"/>
<evidence type="ECO:0000313" key="9">
    <source>
        <dbReference type="Proteomes" id="UP000078595"/>
    </source>
</evidence>
<dbReference type="EMBL" id="KI894027">
    <property type="protein sequence ID" value="OBR89264.1"/>
    <property type="molecule type" value="Genomic_DNA"/>
</dbReference>
<comment type="cofactor">
    <cofactor evidence="1">
        <name>pyridoxal 5'-phosphate</name>
        <dbReference type="ChEBI" id="CHEBI:597326"/>
    </cofactor>
</comment>
<dbReference type="AlphaFoldDB" id="A0A1A6AGR1"/>
<dbReference type="Gene3D" id="3.90.1150.10">
    <property type="entry name" value="Aspartate Aminotransferase, domain 1"/>
    <property type="match status" value="1"/>
</dbReference>
<name>A0A1A6AGR1_9TREE</name>
<dbReference type="STRING" id="1296121.A0A1A6AGR1"/>
<proteinExistence type="inferred from homology"/>
<sequence length="515" mass="55769">MSSRIIISSNRSLPSRLTQSRKLISTSGVSSPARKAFISSTTTSSASTAFAQQPQQPTSDEMPIAIKTAAQWAEFGRDHVCHGLGRLRDHVVVKGDGLDLYTADGKKLLDFTAGIGVTNLGHCHPHVSRAAAEQVNSLVHLQCSIAFHAPYLQLIDRLLPAMPHESLDQFFFWNSGSEAIEAAIKLARQATGRQNMIVFSGAYHGRTMGSGALTRSKPIYTQGTGPLMPGVFSSAFPYWHQLGVAPSTSEEELVRLAEHQLDLILRQQVNPKDVAAIFIEPVQGEGGYVPAPPAFLRHLRDVCDKHGILLVIDEVQSGFFRTGSYFAIEQLVPELRPDVLVFAKGVANGFPISGIASNKELMGKLDVGSMGGTYSGNAVACAAGIAAQEVYQTGEIGQNVEVRSKQLYKVLNGLAQGEKTKHLIAQVRGMGLMASIEFRNTADPCTLEGVPAGTAIPQNIGKRVQQYCIDHDLLVLTTSCFDTIRFIPALTVNEEQMDRAMRIFTEAVENVAREG</sequence>
<dbReference type="Gene3D" id="3.40.640.10">
    <property type="entry name" value="Type I PLP-dependent aspartate aminotransferase-like (Major domain)"/>
    <property type="match status" value="1"/>
</dbReference>
<dbReference type="CDD" id="cd00610">
    <property type="entry name" value="OAT_like"/>
    <property type="match status" value="1"/>
</dbReference>
<reference evidence="8" key="2">
    <citation type="submission" date="2013-07" db="EMBL/GenBank/DDBJ databases">
        <authorList>
            <consortium name="The Broad Institute Genome Sequencing Platform"/>
            <person name="Cuomo C."/>
            <person name="Litvintseva A."/>
            <person name="Chen Y."/>
            <person name="Heitman J."/>
            <person name="Sun S."/>
            <person name="Springer D."/>
            <person name="Dromer F."/>
            <person name="Young S.K."/>
            <person name="Zeng Q."/>
            <person name="Gargeya S."/>
            <person name="Fitzgerald M."/>
            <person name="Abouelleil A."/>
            <person name="Alvarado L."/>
            <person name="Berlin A.M."/>
            <person name="Chapman S.B."/>
            <person name="Dewar J."/>
            <person name="Goldberg J."/>
            <person name="Griggs A."/>
            <person name="Gujja S."/>
            <person name="Hansen M."/>
            <person name="Howarth C."/>
            <person name="Imamovic A."/>
            <person name="Larimer J."/>
            <person name="McCowan C."/>
            <person name="Murphy C."/>
            <person name="Pearson M."/>
            <person name="Priest M."/>
            <person name="Roberts A."/>
            <person name="Saif S."/>
            <person name="Shea T."/>
            <person name="Sykes S."/>
            <person name="Wortman J."/>
            <person name="Nusbaum C."/>
            <person name="Birren B."/>
        </authorList>
    </citation>
    <scope>NUCLEOTIDE SEQUENCE</scope>
    <source>
        <strain evidence="8">CBS 10117</strain>
    </source>
</reference>
<dbReference type="InterPro" id="IPR015422">
    <property type="entry name" value="PyrdxlP-dep_Trfase_small"/>
</dbReference>
<keyword evidence="4" id="KW-0808">Transferase</keyword>
<evidence type="ECO:0000256" key="1">
    <source>
        <dbReference type="ARBA" id="ARBA00001933"/>
    </source>
</evidence>
<dbReference type="KEGG" id="kdj:28964788"/>
<dbReference type="InterPro" id="IPR050103">
    <property type="entry name" value="Class-III_PLP-dep_AT"/>
</dbReference>
<dbReference type="InterPro" id="IPR049704">
    <property type="entry name" value="Aminotrans_3_PPA_site"/>
</dbReference>
<keyword evidence="5 6" id="KW-0663">Pyridoxal phosphate</keyword>
<protein>
    <submittedName>
        <fullName evidence="7">4-aminobutyrate transaminase</fullName>
    </submittedName>
</protein>
<comment type="similarity">
    <text evidence="2 6">Belongs to the class-III pyridoxal-phosphate-dependent aminotransferase family.</text>
</comment>
<dbReference type="SUPFAM" id="SSF53383">
    <property type="entry name" value="PLP-dependent transferases"/>
    <property type="match status" value="1"/>
</dbReference>
<dbReference type="OrthoDB" id="10260828at2759"/>
<dbReference type="PANTHER" id="PTHR11986">
    <property type="entry name" value="AMINOTRANSFERASE CLASS III"/>
    <property type="match status" value="1"/>
</dbReference>
<dbReference type="PANTHER" id="PTHR11986:SF79">
    <property type="entry name" value="ACETYLORNITHINE AMINOTRANSFERASE, MITOCHONDRIAL"/>
    <property type="match status" value="1"/>
</dbReference>
<reference evidence="8" key="3">
    <citation type="submission" date="2024-02" db="EMBL/GenBank/DDBJ databases">
        <title>Comparative genomics of Cryptococcus and Kwoniella reveals pathogenesis evolution and contrasting modes of karyotype evolution via chromosome fusion or intercentromeric recombination.</title>
        <authorList>
            <person name="Coelho M.A."/>
            <person name="David-Palma M."/>
            <person name="Shea T."/>
            <person name="Bowers K."/>
            <person name="McGinley-Smith S."/>
            <person name="Mohammad A.W."/>
            <person name="Gnirke A."/>
            <person name="Yurkov A.M."/>
            <person name="Nowrousian M."/>
            <person name="Sun S."/>
            <person name="Cuomo C.A."/>
            <person name="Heitman J."/>
        </authorList>
    </citation>
    <scope>NUCLEOTIDE SEQUENCE</scope>
    <source>
        <strain evidence="8">CBS 10117</strain>
    </source>
</reference>
<keyword evidence="3" id="KW-0032">Aminotransferase</keyword>
<accession>A0A1A6AGR1</accession>
<dbReference type="GO" id="GO:0030170">
    <property type="term" value="F:pyridoxal phosphate binding"/>
    <property type="evidence" value="ECO:0007669"/>
    <property type="project" value="InterPro"/>
</dbReference>
<dbReference type="GO" id="GO:0008483">
    <property type="term" value="F:transaminase activity"/>
    <property type="evidence" value="ECO:0007669"/>
    <property type="project" value="UniProtKB-KW"/>
</dbReference>
<dbReference type="PIRSF" id="PIRSF000521">
    <property type="entry name" value="Transaminase_4ab_Lys_Orn"/>
    <property type="match status" value="1"/>
</dbReference>
<gene>
    <name evidence="7" type="ORF">I303_01089</name>
    <name evidence="8" type="ORF">I303_101085</name>
</gene>
<dbReference type="GeneID" id="28964788"/>
<evidence type="ECO:0000256" key="3">
    <source>
        <dbReference type="ARBA" id="ARBA00022576"/>
    </source>
</evidence>